<dbReference type="AlphaFoldDB" id="A0A699Q9D0"/>
<reference evidence="2" key="1">
    <citation type="journal article" date="2019" name="Sci. Rep.">
        <title>Draft genome of Tanacetum cinerariifolium, the natural source of mosquito coil.</title>
        <authorList>
            <person name="Yamashiro T."/>
            <person name="Shiraishi A."/>
            <person name="Satake H."/>
            <person name="Nakayama K."/>
        </authorList>
    </citation>
    <scope>NUCLEOTIDE SEQUENCE</scope>
</reference>
<feature type="region of interest" description="Disordered" evidence="1">
    <location>
        <begin position="1"/>
        <end position="133"/>
    </location>
</feature>
<sequence>SHQWSSGNLSLRNINRSQRCRERAKKRHDESSSLYVELGLSDSEEESEEVVSGADAGGQGEGQAGPDPGAQDEGHAGSNPDEQAEGQAGLDPSNAEESQPIPSHVVHVGSDCEHMDLDVADVSPQPPPEQMDEGFTATAYLKIQENLKLTVEEQVLLEEPASSSGTLSSLQHLTKDLGFGDLFFSDKPSEADNDKQLQKTKLNQWCRSRSRYVFNPSNDNIDN</sequence>
<dbReference type="EMBL" id="BKCJ010985992">
    <property type="protein sequence ID" value="GFC60573.1"/>
    <property type="molecule type" value="Genomic_DNA"/>
</dbReference>
<evidence type="ECO:0000313" key="2">
    <source>
        <dbReference type="EMBL" id="GFC60573.1"/>
    </source>
</evidence>
<feature type="compositionally biased region" description="Polar residues" evidence="1">
    <location>
        <begin position="1"/>
        <end position="17"/>
    </location>
</feature>
<name>A0A699Q9D0_TANCI</name>
<comment type="caution">
    <text evidence="2">The sequence shown here is derived from an EMBL/GenBank/DDBJ whole genome shotgun (WGS) entry which is preliminary data.</text>
</comment>
<organism evidence="2">
    <name type="scientific">Tanacetum cinerariifolium</name>
    <name type="common">Dalmatian daisy</name>
    <name type="synonym">Chrysanthemum cinerariifolium</name>
    <dbReference type="NCBI Taxonomy" id="118510"/>
    <lineage>
        <taxon>Eukaryota</taxon>
        <taxon>Viridiplantae</taxon>
        <taxon>Streptophyta</taxon>
        <taxon>Embryophyta</taxon>
        <taxon>Tracheophyta</taxon>
        <taxon>Spermatophyta</taxon>
        <taxon>Magnoliopsida</taxon>
        <taxon>eudicotyledons</taxon>
        <taxon>Gunneridae</taxon>
        <taxon>Pentapetalae</taxon>
        <taxon>asterids</taxon>
        <taxon>campanulids</taxon>
        <taxon>Asterales</taxon>
        <taxon>Asteraceae</taxon>
        <taxon>Asteroideae</taxon>
        <taxon>Anthemideae</taxon>
        <taxon>Anthemidinae</taxon>
        <taxon>Tanacetum</taxon>
    </lineage>
</organism>
<evidence type="ECO:0000256" key="1">
    <source>
        <dbReference type="SAM" id="MobiDB-lite"/>
    </source>
</evidence>
<proteinExistence type="predicted"/>
<accession>A0A699Q9D0</accession>
<protein>
    <submittedName>
        <fullName evidence="2">Uncharacterized protein</fullName>
    </submittedName>
</protein>
<gene>
    <name evidence="2" type="ORF">Tci_832543</name>
</gene>
<feature type="non-terminal residue" evidence="2">
    <location>
        <position position="1"/>
    </location>
</feature>